<organism evidence="2 3">
    <name type="scientific">Fragilariopsis cylindrus CCMP1102</name>
    <dbReference type="NCBI Taxonomy" id="635003"/>
    <lineage>
        <taxon>Eukaryota</taxon>
        <taxon>Sar</taxon>
        <taxon>Stramenopiles</taxon>
        <taxon>Ochrophyta</taxon>
        <taxon>Bacillariophyta</taxon>
        <taxon>Bacillariophyceae</taxon>
        <taxon>Bacillariophycidae</taxon>
        <taxon>Bacillariales</taxon>
        <taxon>Bacillariaceae</taxon>
        <taxon>Fragilariopsis</taxon>
    </lineage>
</organism>
<dbReference type="Proteomes" id="UP000095751">
    <property type="component" value="Unassembled WGS sequence"/>
</dbReference>
<dbReference type="InterPro" id="IPR011990">
    <property type="entry name" value="TPR-like_helical_dom_sf"/>
</dbReference>
<keyword evidence="3" id="KW-1185">Reference proteome</keyword>
<dbReference type="AlphaFoldDB" id="A0A1E7FVF4"/>
<protein>
    <recommendedName>
        <fullName evidence="4">Pentacotripeptide-repeat region of PRORP domain-containing protein</fullName>
    </recommendedName>
</protein>
<dbReference type="PANTHER" id="PTHR47942">
    <property type="entry name" value="TETRATRICOPEPTIDE REPEAT (TPR)-LIKE SUPERFAMILY PROTEIN-RELATED"/>
    <property type="match status" value="1"/>
</dbReference>
<dbReference type="Gene3D" id="1.25.40.10">
    <property type="entry name" value="Tetratricopeptide repeat domain"/>
    <property type="match status" value="2"/>
</dbReference>
<evidence type="ECO:0008006" key="4">
    <source>
        <dbReference type="Google" id="ProtNLM"/>
    </source>
</evidence>
<dbReference type="OrthoDB" id="185373at2759"/>
<dbReference type="InterPro" id="IPR051222">
    <property type="entry name" value="PPR/CCM1_RNA-binding"/>
</dbReference>
<dbReference type="InParanoid" id="A0A1E7FVF4"/>
<accession>A0A1E7FVF4</accession>
<dbReference type="PANTHER" id="PTHR47942:SF63">
    <property type="entry name" value="PENTATRICOPEPTIDE REPEAT-CONTAINING PROTEIN"/>
    <property type="match status" value="1"/>
</dbReference>
<sequence length="487" mass="55050">EWMKQLQQLTRTTSVDTTAVPVAEGIFDDMFRTYIESDDSTFWPTVEVYNRLLEIHAYSKSKNGGDEAEKILNRMMDDASDSFIIPPPNQQTYLCVMDAWAMRGQPEKVQRVLDRQKEYSMNDDNGKDDDDDDDDDNYIENLLLLRPTADSYNKLIKAYGIAGDLEQAESTFRSLLDDEEIDSSIPMANHKSWVQIMKSYASSRDEKYEEMVQSLFDEMLSGDEEYLPQTDAYNVLIRSIGKKKDGSQKAEAMLFDMIERFRKGEVEVKPNSETFRSVLTAYNGRGPKFMAASVAAKVEQILQIREGILATSDVVDSDEEAGDDSDSDERLYRMALGIVGRSKDPKKAIRAKRIFGKYNGPMLSNRLHYHLLMSCAFTDGDSEVKFNAFQTALGVMKELRSSSELEIDSAITGMFIKACNNLMPDGPKRDDLVKKIFQDCCRQGLVNEFVQSEFGKAASESLQLEILGGYSVDDISIPKSWSDNIVA</sequence>
<reference evidence="2 3" key="1">
    <citation type="submission" date="2016-09" db="EMBL/GenBank/DDBJ databases">
        <title>Extensive genetic diversity and differential bi-allelic expression allows diatom success in the polar Southern Ocean.</title>
        <authorList>
            <consortium name="DOE Joint Genome Institute"/>
            <person name="Mock T."/>
            <person name="Otillar R.P."/>
            <person name="Strauss J."/>
            <person name="Dupont C."/>
            <person name="Frickenhaus S."/>
            <person name="Maumus F."/>
            <person name="Mcmullan M."/>
            <person name="Sanges R."/>
            <person name="Schmutz J."/>
            <person name="Toseland A."/>
            <person name="Valas R."/>
            <person name="Veluchamy A."/>
            <person name="Ward B.J."/>
            <person name="Allen A."/>
            <person name="Barry K."/>
            <person name="Falciatore A."/>
            <person name="Ferrante M."/>
            <person name="Fortunato A.E."/>
            <person name="Gloeckner G."/>
            <person name="Gruber A."/>
            <person name="Hipkin R."/>
            <person name="Janech M."/>
            <person name="Kroth P."/>
            <person name="Leese F."/>
            <person name="Lindquist E."/>
            <person name="Lyon B.R."/>
            <person name="Martin J."/>
            <person name="Mayer C."/>
            <person name="Parker M."/>
            <person name="Quesneville H."/>
            <person name="Raymond J."/>
            <person name="Uhlig C."/>
            <person name="Valentin K.U."/>
            <person name="Worden A.Z."/>
            <person name="Armbrust E.V."/>
            <person name="Bowler C."/>
            <person name="Green B."/>
            <person name="Moulton V."/>
            <person name="Van Oosterhout C."/>
            <person name="Grigoriev I."/>
        </authorList>
    </citation>
    <scope>NUCLEOTIDE SEQUENCE [LARGE SCALE GENOMIC DNA]</scope>
    <source>
        <strain evidence="2 3">CCMP1102</strain>
    </source>
</reference>
<proteinExistence type="predicted"/>
<dbReference type="EMBL" id="KV784353">
    <property type="protein sequence ID" value="OEU22126.1"/>
    <property type="molecule type" value="Genomic_DNA"/>
</dbReference>
<evidence type="ECO:0000313" key="3">
    <source>
        <dbReference type="Proteomes" id="UP000095751"/>
    </source>
</evidence>
<evidence type="ECO:0000256" key="1">
    <source>
        <dbReference type="ARBA" id="ARBA00022737"/>
    </source>
</evidence>
<keyword evidence="1" id="KW-0677">Repeat</keyword>
<dbReference type="Pfam" id="PF01535">
    <property type="entry name" value="PPR"/>
    <property type="match status" value="1"/>
</dbReference>
<dbReference type="KEGG" id="fcy:FRACYDRAFT_177738"/>
<feature type="non-terminal residue" evidence="2">
    <location>
        <position position="1"/>
    </location>
</feature>
<evidence type="ECO:0000313" key="2">
    <source>
        <dbReference type="EMBL" id="OEU22126.1"/>
    </source>
</evidence>
<dbReference type="InterPro" id="IPR002885">
    <property type="entry name" value="PPR_rpt"/>
</dbReference>
<dbReference type="NCBIfam" id="TIGR00756">
    <property type="entry name" value="PPR"/>
    <property type="match status" value="1"/>
</dbReference>
<gene>
    <name evidence="2" type="ORF">FRACYDRAFT_177738</name>
</gene>
<name>A0A1E7FVF4_9STRA</name>